<proteinExistence type="predicted"/>
<evidence type="ECO:0000256" key="1">
    <source>
        <dbReference type="SAM" id="MobiDB-lite"/>
    </source>
</evidence>
<evidence type="ECO:0008006" key="5">
    <source>
        <dbReference type="Google" id="ProtNLM"/>
    </source>
</evidence>
<dbReference type="RefSeq" id="WP_138156159.1">
    <property type="nucleotide sequence ID" value="NZ_CP039381.1"/>
</dbReference>
<dbReference type="OrthoDB" id="1849411at2"/>
<protein>
    <recommendedName>
        <fullName evidence="5">WD40 repeat domain-containing protein</fullName>
    </recommendedName>
</protein>
<organism evidence="3 4">
    <name type="scientific">Ruminococcus bovis</name>
    <dbReference type="NCBI Taxonomy" id="2564099"/>
    <lineage>
        <taxon>Bacteria</taxon>
        <taxon>Bacillati</taxon>
        <taxon>Bacillota</taxon>
        <taxon>Clostridia</taxon>
        <taxon>Eubacteriales</taxon>
        <taxon>Oscillospiraceae</taxon>
        <taxon>Ruminococcus</taxon>
    </lineage>
</organism>
<keyword evidence="2" id="KW-1133">Transmembrane helix</keyword>
<dbReference type="InterPro" id="IPR036322">
    <property type="entry name" value="WD40_repeat_dom_sf"/>
</dbReference>
<dbReference type="Proteomes" id="UP000301475">
    <property type="component" value="Chromosome"/>
</dbReference>
<feature type="region of interest" description="Disordered" evidence="1">
    <location>
        <begin position="1"/>
        <end position="28"/>
    </location>
</feature>
<keyword evidence="4" id="KW-1185">Reference proteome</keyword>
<keyword evidence="2" id="KW-0472">Membrane</keyword>
<feature type="transmembrane region" description="Helical" evidence="2">
    <location>
        <begin position="74"/>
        <end position="91"/>
    </location>
</feature>
<reference evidence="3 4" key="1">
    <citation type="submission" date="2019-04" db="EMBL/GenBank/DDBJ databases">
        <authorList>
            <person name="Embree M."/>
            <person name="Gaffney J.R."/>
        </authorList>
    </citation>
    <scope>NUCLEOTIDE SEQUENCE [LARGE SCALE GENOMIC DNA]</scope>
    <source>
        <strain evidence="3 4">JE7A12</strain>
    </source>
</reference>
<evidence type="ECO:0000313" key="4">
    <source>
        <dbReference type="Proteomes" id="UP000301475"/>
    </source>
</evidence>
<gene>
    <name evidence="3" type="ORF">E5Z56_01185</name>
</gene>
<name>A0A4P8XT16_9FIRM</name>
<dbReference type="SUPFAM" id="SSF50978">
    <property type="entry name" value="WD40 repeat-like"/>
    <property type="match status" value="1"/>
</dbReference>
<dbReference type="Pfam" id="PF18975">
    <property type="entry name" value="DUF5711"/>
    <property type="match status" value="1"/>
</dbReference>
<evidence type="ECO:0000313" key="3">
    <source>
        <dbReference type="EMBL" id="QCT06061.1"/>
    </source>
</evidence>
<dbReference type="KEGG" id="ruj:E5Z56_01185"/>
<dbReference type="InterPro" id="IPR043765">
    <property type="entry name" value="DUF5711"/>
</dbReference>
<dbReference type="EMBL" id="CP039381">
    <property type="protein sequence ID" value="QCT06061.1"/>
    <property type="molecule type" value="Genomic_DNA"/>
</dbReference>
<keyword evidence="2" id="KW-0812">Transmembrane</keyword>
<accession>A0A4P8XT16</accession>
<evidence type="ECO:0000256" key="2">
    <source>
        <dbReference type="SAM" id="Phobius"/>
    </source>
</evidence>
<dbReference type="AlphaFoldDB" id="A0A4P8XT16"/>
<sequence length="445" mass="49355">MGKHGEKVTSSDEQNIIKEDSKKKAEKAEKIEAKELKQNKKRKKRKILSYENVPIEEYSEETVKFNKRILKKTIIVFVIIIVLFAGVFLIANRSKFTWDNFSTWVSVNVLGSNKGEDFPVDTLGTTVSKGNFTMIGGHVSYASDTSYVELSDSAGRIINSQLSYSDPILRGTRNYSIVYGAGGNGFMVSDAKETKHKGTTKEGIFTADVNDNGYYCVVTQGSGYLSQLTAYNNENQKLYEYYFSDYYITCVSINPSGDGAVCTGITSKDGGEETKIYQLNFTEKKPVREYTLNDSMVYDTRYISSNKVCAVANNAVYTLDLTSDKPKVTDYNSRTLTTYDFNADTNVLSVVLSKSGDGRNCDILIFNSTGEIEKTLKWTDRVDSISTYKGNVGILSSGTAYILDDQSKVLSKADAGNDAKALLLYSSNDAYVLGISEIRDISIDK</sequence>